<organism evidence="3 4">
    <name type="scientific">Chara braunii</name>
    <name type="common">Braun's stonewort</name>
    <dbReference type="NCBI Taxonomy" id="69332"/>
    <lineage>
        <taxon>Eukaryota</taxon>
        <taxon>Viridiplantae</taxon>
        <taxon>Streptophyta</taxon>
        <taxon>Charophyceae</taxon>
        <taxon>Charales</taxon>
        <taxon>Characeae</taxon>
        <taxon>Chara</taxon>
    </lineage>
</organism>
<feature type="region of interest" description="Disordered" evidence="1">
    <location>
        <begin position="239"/>
        <end position="264"/>
    </location>
</feature>
<evidence type="ECO:0000259" key="2">
    <source>
        <dbReference type="Pfam" id="PF00098"/>
    </source>
</evidence>
<proteinExistence type="predicted"/>
<evidence type="ECO:0000313" key="3">
    <source>
        <dbReference type="EMBL" id="GBG89665.1"/>
    </source>
</evidence>
<dbReference type="AlphaFoldDB" id="A0A388M582"/>
<feature type="domain" description="CCHC-type" evidence="2">
    <location>
        <begin position="12"/>
        <end position="25"/>
    </location>
</feature>
<dbReference type="GO" id="GO:0008270">
    <property type="term" value="F:zinc ion binding"/>
    <property type="evidence" value="ECO:0007669"/>
    <property type="project" value="InterPro"/>
</dbReference>
<dbReference type="InterPro" id="IPR001878">
    <property type="entry name" value="Znf_CCHC"/>
</dbReference>
<keyword evidence="4" id="KW-1185">Reference proteome</keyword>
<dbReference type="Proteomes" id="UP000265515">
    <property type="component" value="Unassembled WGS sequence"/>
</dbReference>
<dbReference type="Pfam" id="PF00098">
    <property type="entry name" value="zf-CCHC"/>
    <property type="match status" value="1"/>
</dbReference>
<name>A0A388M582_CHABU</name>
<evidence type="ECO:0000256" key="1">
    <source>
        <dbReference type="SAM" id="MobiDB-lite"/>
    </source>
</evidence>
<sequence length="354" mass="39563">MASNVPNSTIVRTCYNCGDPGHFIRWFPHPKPANPHSALIPTQQPLPTLLYASSSNNDAIAINSGAGQFSRGSGWNQAKQRLDYLEHIIAETHDAEVEKEKNMKAEEEKALKEKADEERREAERKEREDFRKSLTDSMNTRLNGVVDVLHNKGNNNEVEALRKEVEKLGGKARQGGASTSFVQGTVHDNDSVLAKLLAKQERMNSQLDEALMAKWRLKLVEKEMHEDLEKAKEKIARMEREMSQKTSRSNLRSKMDEVCTGKGKEKKGKDKVVADEKEKEAFAKDERKSLRGMTKDALMAICDKEGVKYVGVKQTVDDMVAHRVKKAFPPVTVEVSEDLADAVGERSSGGDSVS</sequence>
<dbReference type="GO" id="GO:0003676">
    <property type="term" value="F:nucleic acid binding"/>
    <property type="evidence" value="ECO:0007669"/>
    <property type="project" value="InterPro"/>
</dbReference>
<feature type="compositionally biased region" description="Basic and acidic residues" evidence="1">
    <location>
        <begin position="253"/>
        <end position="264"/>
    </location>
</feature>
<protein>
    <recommendedName>
        <fullName evidence="2">CCHC-type domain-containing protein</fullName>
    </recommendedName>
</protein>
<reference evidence="3 4" key="1">
    <citation type="journal article" date="2018" name="Cell">
        <title>The Chara Genome: Secondary Complexity and Implications for Plant Terrestrialization.</title>
        <authorList>
            <person name="Nishiyama T."/>
            <person name="Sakayama H."/>
            <person name="Vries J.D."/>
            <person name="Buschmann H."/>
            <person name="Saint-Marcoux D."/>
            <person name="Ullrich K.K."/>
            <person name="Haas F.B."/>
            <person name="Vanderstraeten L."/>
            <person name="Becker D."/>
            <person name="Lang D."/>
            <person name="Vosolsobe S."/>
            <person name="Rombauts S."/>
            <person name="Wilhelmsson P.K.I."/>
            <person name="Janitza P."/>
            <person name="Kern R."/>
            <person name="Heyl A."/>
            <person name="Rumpler F."/>
            <person name="Villalobos L.I.A.C."/>
            <person name="Clay J.M."/>
            <person name="Skokan R."/>
            <person name="Toyoda A."/>
            <person name="Suzuki Y."/>
            <person name="Kagoshima H."/>
            <person name="Schijlen E."/>
            <person name="Tajeshwar N."/>
            <person name="Catarino B."/>
            <person name="Hetherington A.J."/>
            <person name="Saltykova A."/>
            <person name="Bonnot C."/>
            <person name="Breuninger H."/>
            <person name="Symeonidi A."/>
            <person name="Radhakrishnan G.V."/>
            <person name="Van Nieuwerburgh F."/>
            <person name="Deforce D."/>
            <person name="Chang C."/>
            <person name="Karol K.G."/>
            <person name="Hedrich R."/>
            <person name="Ulvskov P."/>
            <person name="Glockner G."/>
            <person name="Delwiche C.F."/>
            <person name="Petrasek J."/>
            <person name="Van de Peer Y."/>
            <person name="Friml J."/>
            <person name="Beilby M."/>
            <person name="Dolan L."/>
            <person name="Kohara Y."/>
            <person name="Sugano S."/>
            <person name="Fujiyama A."/>
            <person name="Delaux P.-M."/>
            <person name="Quint M."/>
            <person name="TheiBen G."/>
            <person name="Hagemann M."/>
            <person name="Harholt J."/>
            <person name="Dunand C."/>
            <person name="Zachgo S."/>
            <person name="Langdale J."/>
            <person name="Maumus F."/>
            <person name="Straeten D.V.D."/>
            <person name="Gould S.B."/>
            <person name="Rensing S.A."/>
        </authorList>
    </citation>
    <scope>NUCLEOTIDE SEQUENCE [LARGE SCALE GENOMIC DNA]</scope>
    <source>
        <strain evidence="3 4">S276</strain>
    </source>
</reference>
<gene>
    <name evidence="3" type="ORF">CBR_g49518</name>
</gene>
<dbReference type="EMBL" id="BFEA01000753">
    <property type="protein sequence ID" value="GBG89665.1"/>
    <property type="molecule type" value="Genomic_DNA"/>
</dbReference>
<dbReference type="Gramene" id="GBG89665">
    <property type="protein sequence ID" value="GBG89665"/>
    <property type="gene ID" value="CBR_g49518"/>
</dbReference>
<accession>A0A388M582</accession>
<feature type="region of interest" description="Disordered" evidence="1">
    <location>
        <begin position="97"/>
        <end position="132"/>
    </location>
</feature>
<evidence type="ECO:0000313" key="4">
    <source>
        <dbReference type="Proteomes" id="UP000265515"/>
    </source>
</evidence>
<comment type="caution">
    <text evidence="3">The sequence shown here is derived from an EMBL/GenBank/DDBJ whole genome shotgun (WGS) entry which is preliminary data.</text>
</comment>